<dbReference type="PANTHER" id="PTHR43280">
    <property type="entry name" value="ARAC-FAMILY TRANSCRIPTIONAL REGULATOR"/>
    <property type="match status" value="1"/>
</dbReference>
<accession>A0ABU1NS57</accession>
<keyword evidence="1" id="KW-0805">Transcription regulation</keyword>
<dbReference type="InterPro" id="IPR018062">
    <property type="entry name" value="HTH_AraC-typ_CS"/>
</dbReference>
<dbReference type="InterPro" id="IPR014710">
    <property type="entry name" value="RmlC-like_jellyroll"/>
</dbReference>
<dbReference type="InterPro" id="IPR009057">
    <property type="entry name" value="Homeodomain-like_sf"/>
</dbReference>
<dbReference type="InterPro" id="IPR037923">
    <property type="entry name" value="HTH-like"/>
</dbReference>
<dbReference type="InterPro" id="IPR018060">
    <property type="entry name" value="HTH_AraC"/>
</dbReference>
<dbReference type="SUPFAM" id="SSF51215">
    <property type="entry name" value="Regulatory protein AraC"/>
    <property type="match status" value="1"/>
</dbReference>
<dbReference type="InterPro" id="IPR003313">
    <property type="entry name" value="AraC-bd"/>
</dbReference>
<dbReference type="PRINTS" id="PR00032">
    <property type="entry name" value="HTHARAC"/>
</dbReference>
<sequence>MLPQYLFEYPNMHSDFPFYIKEKQHTDVPMHRHDFIELLFVLEGEGTEWINGHAHTMKSGTVVLLLPYQFHSIQADPKYPLKMIICNFDMTLIFAGREAELGLFQLVFNDEGLSPYVQSQGTDLELIKASFQNMLTEYNDNKMWKQLLIQANILEALTRFDRLRRQSTHVEKPVSKIKKTDRWEIIRYVYDHYLQPLSLVSLGHEFKLNPVQVSEMIKERLGIGFAQFIQELRVRHACSLLKTTDLPVFDVAIESGFGSFQTFFRIFKKMKGTTPGSYRSLR</sequence>
<evidence type="ECO:0000259" key="4">
    <source>
        <dbReference type="PROSITE" id="PS01124"/>
    </source>
</evidence>
<keyword evidence="3" id="KW-0804">Transcription</keyword>
<dbReference type="PANTHER" id="PTHR43280:SF34">
    <property type="entry name" value="ARAC-FAMILY TRANSCRIPTIONAL REGULATOR"/>
    <property type="match status" value="1"/>
</dbReference>
<feature type="domain" description="HTH araC/xylS-type" evidence="4">
    <location>
        <begin position="183"/>
        <end position="281"/>
    </location>
</feature>
<dbReference type="SUPFAM" id="SSF46689">
    <property type="entry name" value="Homeodomain-like"/>
    <property type="match status" value="1"/>
</dbReference>
<protein>
    <submittedName>
        <fullName evidence="5">AraC-like DNA-binding protein</fullName>
    </submittedName>
</protein>
<dbReference type="PROSITE" id="PS00041">
    <property type="entry name" value="HTH_ARAC_FAMILY_1"/>
    <property type="match status" value="1"/>
</dbReference>
<dbReference type="Pfam" id="PF02311">
    <property type="entry name" value="AraC_binding"/>
    <property type="match status" value="1"/>
</dbReference>
<evidence type="ECO:0000256" key="1">
    <source>
        <dbReference type="ARBA" id="ARBA00023015"/>
    </source>
</evidence>
<evidence type="ECO:0000256" key="2">
    <source>
        <dbReference type="ARBA" id="ARBA00023125"/>
    </source>
</evidence>
<proteinExistence type="predicted"/>
<dbReference type="Gene3D" id="2.60.120.10">
    <property type="entry name" value="Jelly Rolls"/>
    <property type="match status" value="1"/>
</dbReference>
<dbReference type="Pfam" id="PF12833">
    <property type="entry name" value="HTH_18"/>
    <property type="match status" value="1"/>
</dbReference>
<gene>
    <name evidence="5" type="ORF">J2736_001497</name>
</gene>
<organism evidence="5 6">
    <name type="scientific">Paenibacillus qinlingensis</name>
    <dbReference type="NCBI Taxonomy" id="1837343"/>
    <lineage>
        <taxon>Bacteria</taxon>
        <taxon>Bacillati</taxon>
        <taxon>Bacillota</taxon>
        <taxon>Bacilli</taxon>
        <taxon>Bacillales</taxon>
        <taxon>Paenibacillaceae</taxon>
        <taxon>Paenibacillus</taxon>
    </lineage>
</organism>
<reference evidence="5 6" key="1">
    <citation type="submission" date="2023-07" db="EMBL/GenBank/DDBJ databases">
        <title>Sorghum-associated microbial communities from plants grown in Nebraska, USA.</title>
        <authorList>
            <person name="Schachtman D."/>
        </authorList>
    </citation>
    <scope>NUCLEOTIDE SEQUENCE [LARGE SCALE GENOMIC DNA]</scope>
    <source>
        <strain evidence="5 6">CC258</strain>
    </source>
</reference>
<name>A0ABU1NS57_9BACL</name>
<evidence type="ECO:0000256" key="3">
    <source>
        <dbReference type="ARBA" id="ARBA00023163"/>
    </source>
</evidence>
<comment type="caution">
    <text evidence="5">The sequence shown here is derived from an EMBL/GenBank/DDBJ whole genome shotgun (WGS) entry which is preliminary data.</text>
</comment>
<evidence type="ECO:0000313" key="5">
    <source>
        <dbReference type="EMBL" id="MDR6550314.1"/>
    </source>
</evidence>
<dbReference type="Gene3D" id="1.10.10.60">
    <property type="entry name" value="Homeodomain-like"/>
    <property type="match status" value="2"/>
</dbReference>
<dbReference type="InterPro" id="IPR020449">
    <property type="entry name" value="Tscrpt_reg_AraC-type_HTH"/>
</dbReference>
<keyword evidence="2" id="KW-0238">DNA-binding</keyword>
<keyword evidence="6" id="KW-1185">Reference proteome</keyword>
<dbReference type="RefSeq" id="WP_310224869.1">
    <property type="nucleotide sequence ID" value="NZ_JAVDSB010000001.1"/>
</dbReference>
<dbReference type="SMART" id="SM00342">
    <property type="entry name" value="HTH_ARAC"/>
    <property type="match status" value="1"/>
</dbReference>
<dbReference type="EMBL" id="JAVDSB010000001">
    <property type="protein sequence ID" value="MDR6550314.1"/>
    <property type="molecule type" value="Genomic_DNA"/>
</dbReference>
<evidence type="ECO:0000313" key="6">
    <source>
        <dbReference type="Proteomes" id="UP001267290"/>
    </source>
</evidence>
<dbReference type="PROSITE" id="PS01124">
    <property type="entry name" value="HTH_ARAC_FAMILY_2"/>
    <property type="match status" value="1"/>
</dbReference>
<dbReference type="Proteomes" id="UP001267290">
    <property type="component" value="Unassembled WGS sequence"/>
</dbReference>